<feature type="compositionally biased region" description="Acidic residues" evidence="2">
    <location>
        <begin position="251"/>
        <end position="260"/>
    </location>
</feature>
<dbReference type="OrthoDB" id="1926336at2759"/>
<dbReference type="GO" id="GO:0005524">
    <property type="term" value="F:ATP binding"/>
    <property type="evidence" value="ECO:0007669"/>
    <property type="project" value="InterPro"/>
</dbReference>
<feature type="region of interest" description="Disordered" evidence="2">
    <location>
        <begin position="20"/>
        <end position="365"/>
    </location>
</feature>
<feature type="domain" description="Protein kinase" evidence="3">
    <location>
        <begin position="1035"/>
        <end position="1227"/>
    </location>
</feature>
<evidence type="ECO:0000256" key="1">
    <source>
        <dbReference type="SAM" id="Coils"/>
    </source>
</evidence>
<feature type="compositionally biased region" description="Basic and acidic residues" evidence="2">
    <location>
        <begin position="333"/>
        <end position="361"/>
    </location>
</feature>
<feature type="compositionally biased region" description="Polar residues" evidence="2">
    <location>
        <begin position="69"/>
        <end position="85"/>
    </location>
</feature>
<dbReference type="InterPro" id="IPR011009">
    <property type="entry name" value="Kinase-like_dom_sf"/>
</dbReference>
<comment type="caution">
    <text evidence="4">The sequence shown here is derived from an EMBL/GenBank/DDBJ whole genome shotgun (WGS) entry which is preliminary data.</text>
</comment>
<dbReference type="PROSITE" id="PS00109">
    <property type="entry name" value="PROTEIN_KINASE_TYR"/>
    <property type="match status" value="1"/>
</dbReference>
<organism evidence="4 5">
    <name type="scientific">Candolleomyces aberdarensis</name>
    <dbReference type="NCBI Taxonomy" id="2316362"/>
    <lineage>
        <taxon>Eukaryota</taxon>
        <taxon>Fungi</taxon>
        <taxon>Dikarya</taxon>
        <taxon>Basidiomycota</taxon>
        <taxon>Agaricomycotina</taxon>
        <taxon>Agaricomycetes</taxon>
        <taxon>Agaricomycetidae</taxon>
        <taxon>Agaricales</taxon>
        <taxon>Agaricineae</taxon>
        <taxon>Psathyrellaceae</taxon>
        <taxon>Candolleomyces</taxon>
    </lineage>
</organism>
<dbReference type="PANTHER" id="PTHR48125">
    <property type="entry name" value="LP07818P1"/>
    <property type="match status" value="1"/>
</dbReference>
<evidence type="ECO:0000259" key="3">
    <source>
        <dbReference type="PROSITE" id="PS50011"/>
    </source>
</evidence>
<dbReference type="GO" id="GO:0004672">
    <property type="term" value="F:protein kinase activity"/>
    <property type="evidence" value="ECO:0007669"/>
    <property type="project" value="InterPro"/>
</dbReference>
<reference evidence="4 5" key="1">
    <citation type="submission" date="2019-01" db="EMBL/GenBank/DDBJ databases">
        <title>Draft genome sequence of Psathyrella aberdarensis IHI B618.</title>
        <authorList>
            <person name="Buettner E."/>
            <person name="Kellner H."/>
        </authorList>
    </citation>
    <scope>NUCLEOTIDE SEQUENCE [LARGE SCALE GENOMIC DNA]</scope>
    <source>
        <strain evidence="4 5">IHI B618</strain>
    </source>
</reference>
<dbReference type="Gene3D" id="1.10.510.10">
    <property type="entry name" value="Transferase(Phosphotransferase) domain 1"/>
    <property type="match status" value="1"/>
</dbReference>
<gene>
    <name evidence="4" type="ORF">EST38_g923</name>
</gene>
<dbReference type="STRING" id="2316362.A0A4Q2DZS4"/>
<feature type="coiled-coil region" evidence="1">
    <location>
        <begin position="627"/>
        <end position="703"/>
    </location>
</feature>
<dbReference type="EMBL" id="SDEE01000012">
    <property type="protein sequence ID" value="RXW24884.1"/>
    <property type="molecule type" value="Genomic_DNA"/>
</dbReference>
<feature type="coiled-coil region" evidence="1">
    <location>
        <begin position="759"/>
        <end position="856"/>
    </location>
</feature>
<keyword evidence="5" id="KW-1185">Reference proteome</keyword>
<proteinExistence type="predicted"/>
<dbReference type="SUPFAM" id="SSF56112">
    <property type="entry name" value="Protein kinase-like (PK-like)"/>
    <property type="match status" value="1"/>
</dbReference>
<sequence>MFSHFRQAVEQLAQQVPVPAVPTADGERRSVDLQSLASGQLAGDALTSLRKSLSQRSGSSETTTASSSPNGRASPSPSNPNQARKSTLEERLRRATHHAIAEGPSSASSSPPPDPSKKPSSSSSTPPLTKSVAQKRGVLASPASTPLPQSPALPAGGESSDPTLQGSEGHVSEAAIPELELEKKETGSPSTAVATAVQEAQLKEESPVVEAKEEGGNHVLKEDQEQKEPGDGEATKEGDEKTEETSPPVESDTDAQEASDESVQPSPSPPLGSQETQEQSSPLSSPESAAIPPVPEESSPEPEAPVPSPEVAESAVPQAAPAEPSPSSVSEFSDAKDKAPEPLAEETKVQEKSVPIEEPKPKGIGVEELQQRLKLVEQRFTDVSTSFKRLQAEKVAADSVLKELTPIDTIQDSPGLRDYLKNLKSKQENEIKLLNGKLSNYEERLEELRDVHRLESKSQSDQIEKLRTQLAETEALFQASEKAITQVEERLASDKTDTKQLESDIEKFKTLAREEEEKRVKAVSLLKTVRQKLVKAEKEKEDALKEAAAAKDRDRGEKEKDHVEKLKLQQELELVQIEKEKMAAAQKAHFDREMTLMKERYEKEMAAVKGQLELEIITLKSSHSKELAAKSSQISTLENSLNNVTRDKNVFFEQLQVKQAETESAQSHLENLQHQNTELEYQLHEANDRLGLIREEYSDYQREQEARAREPVTSASDIAQMVSATESNESEANWSRKLKEKVKGLEELKAVLGSAAKSREQDINVVEQLKADLGRAREEVRILKEQLLDVPALQDKIQDLKRAAKDQDEELRLKTSLLEKQAEEYKSREAQLKQGNKTLREELRKVQSSAALLERQRNPGVGYWNRVSENEPQSPAVSAASELSPRPASPAPSTSSTNKNEEEVNLEYLRNVILQFLEHKEMRPNLVKFSVHFNGHACASFILLTEARGAPAFLMCFEGPLLFICGGFFDWGRAIVEPLMDPIVMLRDHTMARQRRLAVVLSVLHDRLNDITKLANTPRLYQECKLIGSEEVAQLQFQTPLTKDAFGAVNRPIFFATLHRSSTSLSVEDVVVKMVAESYGADVHQLLAKEGLAPKLYAVSSKTGIPNAYVMERLPQQWVTLYSLTENSPSDFERYSQGIFNELKHVITVLKRQGFVHGDFRSNNIMINTNTLGDEGKVDIKIVDFDWSGKAQEAHYPGSRNPSITWPGIAGGPVEQGDDEELLQSWW</sequence>
<dbReference type="Proteomes" id="UP000290288">
    <property type="component" value="Unassembled WGS sequence"/>
</dbReference>
<feature type="compositionally biased region" description="Low complexity" evidence="2">
    <location>
        <begin position="309"/>
        <end position="331"/>
    </location>
</feature>
<evidence type="ECO:0000256" key="2">
    <source>
        <dbReference type="SAM" id="MobiDB-lite"/>
    </source>
</evidence>
<feature type="compositionally biased region" description="Low complexity" evidence="2">
    <location>
        <begin position="878"/>
        <end position="896"/>
    </location>
</feature>
<dbReference type="InterPro" id="IPR008266">
    <property type="entry name" value="Tyr_kinase_AS"/>
</dbReference>
<feature type="compositionally biased region" description="Low complexity" evidence="2">
    <location>
        <begin position="273"/>
        <end position="291"/>
    </location>
</feature>
<dbReference type="AlphaFoldDB" id="A0A4Q2DZS4"/>
<feature type="compositionally biased region" description="Low complexity" evidence="2">
    <location>
        <begin position="57"/>
        <end position="68"/>
    </location>
</feature>
<dbReference type="InterPro" id="IPR000719">
    <property type="entry name" value="Prot_kinase_dom"/>
</dbReference>
<dbReference type="PANTHER" id="PTHR48125:SF10">
    <property type="entry name" value="OS12G0136300 PROTEIN"/>
    <property type="match status" value="1"/>
</dbReference>
<name>A0A4Q2DZS4_9AGAR</name>
<dbReference type="PROSITE" id="PS50011">
    <property type="entry name" value="PROTEIN_KINASE_DOM"/>
    <property type="match status" value="1"/>
</dbReference>
<feature type="region of interest" description="Disordered" evidence="2">
    <location>
        <begin position="874"/>
        <end position="901"/>
    </location>
</feature>
<evidence type="ECO:0000313" key="4">
    <source>
        <dbReference type="EMBL" id="RXW24884.1"/>
    </source>
</evidence>
<keyword evidence="1" id="KW-0175">Coiled coil</keyword>
<protein>
    <recommendedName>
        <fullName evidence="3">Protein kinase domain-containing protein</fullName>
    </recommendedName>
</protein>
<accession>A0A4Q2DZS4</accession>
<feature type="region of interest" description="Disordered" evidence="2">
    <location>
        <begin position="540"/>
        <end position="562"/>
    </location>
</feature>
<evidence type="ECO:0000313" key="5">
    <source>
        <dbReference type="Proteomes" id="UP000290288"/>
    </source>
</evidence>
<feature type="compositionally biased region" description="Low complexity" evidence="2">
    <location>
        <begin position="118"/>
        <end position="131"/>
    </location>
</feature>
<dbReference type="InterPro" id="IPR000237">
    <property type="entry name" value="GRIP_dom"/>
</dbReference>
<feature type="compositionally biased region" description="Basic and acidic residues" evidence="2">
    <location>
        <begin position="201"/>
        <end position="239"/>
    </location>
</feature>
<dbReference type="Pfam" id="PF01465">
    <property type="entry name" value="GRIP"/>
    <property type="match status" value="1"/>
</dbReference>